<dbReference type="EMBL" id="CAQQ02089184">
    <property type="status" value="NOT_ANNOTATED_CDS"/>
    <property type="molecule type" value="Genomic_DNA"/>
</dbReference>
<reference evidence="2" key="1">
    <citation type="submission" date="2013-02" db="EMBL/GenBank/DDBJ databases">
        <authorList>
            <person name="Hughes D."/>
        </authorList>
    </citation>
    <scope>NUCLEOTIDE SEQUENCE</scope>
    <source>
        <strain>Durham</strain>
        <strain evidence="2">NC isolate 2 -- Noor lab</strain>
    </source>
</reference>
<reference evidence="1" key="2">
    <citation type="submission" date="2015-06" db="UniProtKB">
        <authorList>
            <consortium name="EnsemblMetazoa"/>
        </authorList>
    </citation>
    <scope>IDENTIFICATION</scope>
</reference>
<dbReference type="EMBL" id="CAQQ02089183">
    <property type="status" value="NOT_ANNOTATED_CDS"/>
    <property type="molecule type" value="Genomic_DNA"/>
</dbReference>
<dbReference type="AlphaFoldDB" id="T1GRT5"/>
<dbReference type="HOGENOM" id="CLU_2944338_0_0_1"/>
<evidence type="ECO:0000313" key="1">
    <source>
        <dbReference type="EnsemblMetazoa" id="MESCA006376-PA"/>
    </source>
</evidence>
<dbReference type="EnsemblMetazoa" id="MESCA006376-RA">
    <property type="protein sequence ID" value="MESCA006376-PA"/>
    <property type="gene ID" value="MESCA006376"/>
</dbReference>
<dbReference type="Proteomes" id="UP000015102">
    <property type="component" value="Unassembled WGS sequence"/>
</dbReference>
<protein>
    <submittedName>
        <fullName evidence="1">Uncharacterized protein</fullName>
    </submittedName>
</protein>
<accession>T1GRT5</accession>
<keyword evidence="2" id="KW-1185">Reference proteome</keyword>
<proteinExistence type="predicted"/>
<sequence length="60" mass="6722">MFCSPKTSASKRNRSQHDIIRSPEVDLTAPVIPIPMECWTLSRVLQSPLTGSAFHQTRTP</sequence>
<name>T1GRT5_MEGSC</name>
<organism evidence="1 2">
    <name type="scientific">Megaselia scalaris</name>
    <name type="common">Humpbacked fly</name>
    <name type="synonym">Phora scalaris</name>
    <dbReference type="NCBI Taxonomy" id="36166"/>
    <lineage>
        <taxon>Eukaryota</taxon>
        <taxon>Metazoa</taxon>
        <taxon>Ecdysozoa</taxon>
        <taxon>Arthropoda</taxon>
        <taxon>Hexapoda</taxon>
        <taxon>Insecta</taxon>
        <taxon>Pterygota</taxon>
        <taxon>Neoptera</taxon>
        <taxon>Endopterygota</taxon>
        <taxon>Diptera</taxon>
        <taxon>Brachycera</taxon>
        <taxon>Muscomorpha</taxon>
        <taxon>Platypezoidea</taxon>
        <taxon>Phoridae</taxon>
        <taxon>Megaseliini</taxon>
        <taxon>Megaselia</taxon>
    </lineage>
</organism>
<evidence type="ECO:0000313" key="2">
    <source>
        <dbReference type="Proteomes" id="UP000015102"/>
    </source>
</evidence>